<name>A0A645GG22_9ZZZZ</name>
<reference evidence="2" key="1">
    <citation type="submission" date="2019-08" db="EMBL/GenBank/DDBJ databases">
        <authorList>
            <person name="Kucharzyk K."/>
            <person name="Murdoch R.W."/>
            <person name="Higgins S."/>
            <person name="Loffler F."/>
        </authorList>
    </citation>
    <scope>NUCLEOTIDE SEQUENCE</scope>
</reference>
<keyword evidence="1" id="KW-1133">Transmembrane helix</keyword>
<dbReference type="AlphaFoldDB" id="A0A645GG22"/>
<keyword evidence="1" id="KW-0812">Transmembrane</keyword>
<evidence type="ECO:0000256" key="1">
    <source>
        <dbReference type="SAM" id="Phobius"/>
    </source>
</evidence>
<sequence>MASYFSWGIMWTILGSTVIWLFMGITYTSTFRRDAVRKGEQPVIVNVIYD</sequence>
<evidence type="ECO:0000313" key="2">
    <source>
        <dbReference type="EMBL" id="MPN24729.1"/>
    </source>
</evidence>
<proteinExistence type="predicted"/>
<keyword evidence="1" id="KW-0472">Membrane</keyword>
<comment type="caution">
    <text evidence="2">The sequence shown here is derived from an EMBL/GenBank/DDBJ whole genome shotgun (WGS) entry which is preliminary data.</text>
</comment>
<gene>
    <name evidence="2" type="ORF">SDC9_172131</name>
</gene>
<protein>
    <submittedName>
        <fullName evidence="2">Uncharacterized protein</fullName>
    </submittedName>
</protein>
<organism evidence="2">
    <name type="scientific">bioreactor metagenome</name>
    <dbReference type="NCBI Taxonomy" id="1076179"/>
    <lineage>
        <taxon>unclassified sequences</taxon>
        <taxon>metagenomes</taxon>
        <taxon>ecological metagenomes</taxon>
    </lineage>
</organism>
<dbReference type="EMBL" id="VSSQ01073674">
    <property type="protein sequence ID" value="MPN24729.1"/>
    <property type="molecule type" value="Genomic_DNA"/>
</dbReference>
<accession>A0A645GG22</accession>
<feature type="transmembrane region" description="Helical" evidence="1">
    <location>
        <begin position="6"/>
        <end position="28"/>
    </location>
</feature>